<evidence type="ECO:0000313" key="2">
    <source>
        <dbReference type="Proteomes" id="UP000249123"/>
    </source>
</evidence>
<dbReference type="eggNOG" id="ENOG5032PU3">
    <property type="taxonomic scope" value="Bacteria"/>
</dbReference>
<dbReference type="Proteomes" id="UP000249123">
    <property type="component" value="Unassembled WGS sequence"/>
</dbReference>
<comment type="caution">
    <text evidence="1">The sequence shown here is derived from an EMBL/GenBank/DDBJ whole genome shotgun (WGS) entry which is preliminary data.</text>
</comment>
<reference evidence="1 2" key="1">
    <citation type="submission" date="2013-04" db="EMBL/GenBank/DDBJ databases">
        <title>Hyphomonas sp. T24B3 Genome Sequencing.</title>
        <authorList>
            <person name="Lai Q."/>
            <person name="Shao Z."/>
        </authorList>
    </citation>
    <scope>NUCLEOTIDE SEQUENCE [LARGE SCALE GENOMIC DNA]</scope>
    <source>
        <strain evidence="1 2">T24B3</strain>
    </source>
</reference>
<sequence length="141" mass="15185">MGHGEEVFGQLIVAGCDPAEVLRLGEEALDQVALAIQPFAKVRFRPPVGLGRDIGESSFLAERCSDTIGVIRLIREDYRSSTNMVQQIVSGLAIMALPGGKFQSDREALSVDDRVDFGRETASGATETMISIPLFAVAACW</sequence>
<gene>
    <name evidence="1" type="ORF">HY3_06530</name>
</gene>
<dbReference type="AlphaFoldDB" id="A0A062TYF8"/>
<evidence type="ECO:0000313" key="1">
    <source>
        <dbReference type="EMBL" id="RAN30466.1"/>
    </source>
</evidence>
<dbReference type="EMBL" id="AWFB01000089">
    <property type="protein sequence ID" value="RAN30466.1"/>
    <property type="molecule type" value="Genomic_DNA"/>
</dbReference>
<accession>A0A062TYF8</accession>
<keyword evidence="2" id="KW-1185">Reference proteome</keyword>
<proteinExistence type="predicted"/>
<protein>
    <submittedName>
        <fullName evidence="1">Uncharacterized protein</fullName>
    </submittedName>
</protein>
<name>A0A062TYF8_9PROT</name>
<organism evidence="1 2">
    <name type="scientific">Hyphomonas pacifica</name>
    <dbReference type="NCBI Taxonomy" id="1280941"/>
    <lineage>
        <taxon>Bacteria</taxon>
        <taxon>Pseudomonadati</taxon>
        <taxon>Pseudomonadota</taxon>
        <taxon>Alphaproteobacteria</taxon>
        <taxon>Hyphomonadales</taxon>
        <taxon>Hyphomonadaceae</taxon>
        <taxon>Hyphomonas</taxon>
    </lineage>
</organism>